<accession>A0A644WJW4</accession>
<organism evidence="3">
    <name type="scientific">bioreactor metagenome</name>
    <dbReference type="NCBI Taxonomy" id="1076179"/>
    <lineage>
        <taxon>unclassified sequences</taxon>
        <taxon>metagenomes</taxon>
        <taxon>ecological metagenomes</taxon>
    </lineage>
</organism>
<feature type="region of interest" description="Disordered" evidence="1">
    <location>
        <begin position="227"/>
        <end position="299"/>
    </location>
</feature>
<evidence type="ECO:0000256" key="1">
    <source>
        <dbReference type="SAM" id="MobiDB-lite"/>
    </source>
</evidence>
<sequence length="299" mass="35763">MTIHNPFEIKLNYEEQKFKEAQYVINTHDAILQDIENTEKSMFNILTVYTIIGYFISNNSIFLYHTFLTFTILMILYGITYKITTNDMGVYAVRVFEIKRGLYYTNINAFLTASNLLKIITLIALAIIGERGIKNFYFNYFTDFIAHMLAFIILFFIIQIDYRLNHKMKYDKLYQILINIRRQEQEERERQNNLLYIPPQHKLKTAKKYEGNIIPLKRNVILDNINDEEDKTNNSDKEINNNNQEDKTNNNKKEESSNNNKENNKNDNKKEEDKNTNNKEENKNYSNKIKRVTERRRKI</sequence>
<feature type="transmembrane region" description="Helical" evidence="2">
    <location>
        <begin position="102"/>
        <end position="128"/>
    </location>
</feature>
<keyword evidence="2" id="KW-0812">Transmembrane</keyword>
<dbReference type="AlphaFoldDB" id="A0A644WJW4"/>
<feature type="compositionally biased region" description="Basic residues" evidence="1">
    <location>
        <begin position="288"/>
        <end position="299"/>
    </location>
</feature>
<gene>
    <name evidence="3" type="ORF">SDC9_50166</name>
</gene>
<name>A0A644WJW4_9ZZZZ</name>
<protein>
    <submittedName>
        <fullName evidence="3">Uncharacterized protein</fullName>
    </submittedName>
</protein>
<dbReference type="EMBL" id="VSSQ01000991">
    <property type="protein sequence ID" value="MPM03899.1"/>
    <property type="molecule type" value="Genomic_DNA"/>
</dbReference>
<feature type="compositionally biased region" description="Basic and acidic residues" evidence="1">
    <location>
        <begin position="231"/>
        <end position="283"/>
    </location>
</feature>
<feature type="transmembrane region" description="Helical" evidence="2">
    <location>
        <begin position="140"/>
        <end position="160"/>
    </location>
</feature>
<comment type="caution">
    <text evidence="3">The sequence shown here is derived from an EMBL/GenBank/DDBJ whole genome shotgun (WGS) entry which is preliminary data.</text>
</comment>
<evidence type="ECO:0000256" key="2">
    <source>
        <dbReference type="SAM" id="Phobius"/>
    </source>
</evidence>
<reference evidence="3" key="1">
    <citation type="submission" date="2019-08" db="EMBL/GenBank/DDBJ databases">
        <authorList>
            <person name="Kucharzyk K."/>
            <person name="Murdoch R.W."/>
            <person name="Higgins S."/>
            <person name="Loffler F."/>
        </authorList>
    </citation>
    <scope>NUCLEOTIDE SEQUENCE</scope>
</reference>
<keyword evidence="2" id="KW-1133">Transmembrane helix</keyword>
<proteinExistence type="predicted"/>
<evidence type="ECO:0000313" key="3">
    <source>
        <dbReference type="EMBL" id="MPM03899.1"/>
    </source>
</evidence>
<feature type="transmembrane region" description="Helical" evidence="2">
    <location>
        <begin position="62"/>
        <end position="81"/>
    </location>
</feature>
<keyword evidence="2" id="KW-0472">Membrane</keyword>